<dbReference type="InterPro" id="IPR036942">
    <property type="entry name" value="Beta-barrel_TonB_sf"/>
</dbReference>
<dbReference type="AlphaFoldDB" id="V4P2C8"/>
<evidence type="ECO:0000256" key="6">
    <source>
        <dbReference type="ARBA" id="ARBA00023136"/>
    </source>
</evidence>
<dbReference type="Gene3D" id="2.40.170.20">
    <property type="entry name" value="TonB-dependent receptor, beta-barrel domain"/>
    <property type="match status" value="1"/>
</dbReference>
<dbReference type="Pfam" id="PF14905">
    <property type="entry name" value="OMP_b-brl_3"/>
    <property type="match status" value="1"/>
</dbReference>
<dbReference type="PATRIC" id="fig|1121022.4.peg.3343"/>
<dbReference type="EMBL" id="AWGB01000039">
    <property type="protein sequence ID" value="ESQ88117.1"/>
    <property type="molecule type" value="Genomic_DNA"/>
</dbReference>
<dbReference type="SUPFAM" id="SSF56935">
    <property type="entry name" value="Porins"/>
    <property type="match status" value="1"/>
</dbReference>
<dbReference type="GO" id="GO:0015344">
    <property type="term" value="F:siderophore uptake transmembrane transporter activity"/>
    <property type="evidence" value="ECO:0007669"/>
    <property type="project" value="TreeGrafter"/>
</dbReference>
<organism evidence="9 10">
    <name type="scientific">Asticcacaulis benevestitus DSM 16100 = ATCC BAA-896</name>
    <dbReference type="NCBI Taxonomy" id="1121022"/>
    <lineage>
        <taxon>Bacteria</taxon>
        <taxon>Pseudomonadati</taxon>
        <taxon>Pseudomonadota</taxon>
        <taxon>Alphaproteobacteria</taxon>
        <taxon>Caulobacterales</taxon>
        <taxon>Caulobacteraceae</taxon>
        <taxon>Asticcacaulis</taxon>
    </lineage>
</organism>
<evidence type="ECO:0000313" key="10">
    <source>
        <dbReference type="Proteomes" id="UP000017837"/>
    </source>
</evidence>
<evidence type="ECO:0000256" key="5">
    <source>
        <dbReference type="ARBA" id="ARBA00022729"/>
    </source>
</evidence>
<comment type="subcellular location">
    <subcellularLocation>
        <location evidence="1">Cell outer membrane</location>
        <topology evidence="1">Multi-pass membrane protein</topology>
    </subcellularLocation>
</comment>
<evidence type="ECO:0000256" key="7">
    <source>
        <dbReference type="ARBA" id="ARBA00023237"/>
    </source>
</evidence>
<gene>
    <name evidence="9" type="ORF">ABENE_16440</name>
</gene>
<protein>
    <recommendedName>
        <fullName evidence="8">Outer membrane protein beta-barrel domain-containing protein</fullName>
    </recommendedName>
</protein>
<evidence type="ECO:0000256" key="1">
    <source>
        <dbReference type="ARBA" id="ARBA00004571"/>
    </source>
</evidence>
<feature type="domain" description="Outer membrane protein beta-barrel" evidence="8">
    <location>
        <begin position="2"/>
        <end position="213"/>
    </location>
</feature>
<dbReference type="STRING" id="1121022.GCA_000376105_03581"/>
<comment type="caution">
    <text evidence="9">The sequence shown here is derived from an EMBL/GenBank/DDBJ whole genome shotgun (WGS) entry which is preliminary data.</text>
</comment>
<evidence type="ECO:0000256" key="2">
    <source>
        <dbReference type="ARBA" id="ARBA00022448"/>
    </source>
</evidence>
<dbReference type="GO" id="GO:0044718">
    <property type="term" value="P:siderophore transmembrane transport"/>
    <property type="evidence" value="ECO:0007669"/>
    <property type="project" value="TreeGrafter"/>
</dbReference>
<keyword evidence="6" id="KW-0472">Membrane</keyword>
<reference evidence="9 10" key="1">
    <citation type="journal article" date="2014" name="Nature">
        <title>Sequential evolution of bacterial morphology by co-option of a developmental regulator.</title>
        <authorList>
            <person name="Jiang C."/>
            <person name="Brown P.J."/>
            <person name="Ducret A."/>
            <person name="Brun Y.V."/>
        </authorList>
    </citation>
    <scope>NUCLEOTIDE SEQUENCE [LARGE SCALE GENOMIC DNA]</scope>
    <source>
        <strain evidence="9 10">DSM 16100</strain>
    </source>
</reference>
<keyword evidence="3" id="KW-1134">Transmembrane beta strand</keyword>
<evidence type="ECO:0000313" key="9">
    <source>
        <dbReference type="EMBL" id="ESQ88117.1"/>
    </source>
</evidence>
<dbReference type="InterPro" id="IPR041700">
    <property type="entry name" value="OMP_b-brl_3"/>
</dbReference>
<evidence type="ECO:0000256" key="3">
    <source>
        <dbReference type="ARBA" id="ARBA00022452"/>
    </source>
</evidence>
<evidence type="ECO:0000256" key="4">
    <source>
        <dbReference type="ARBA" id="ARBA00022692"/>
    </source>
</evidence>
<dbReference type="GO" id="GO:0009279">
    <property type="term" value="C:cell outer membrane"/>
    <property type="evidence" value="ECO:0007669"/>
    <property type="project" value="UniProtKB-SubCell"/>
</dbReference>
<keyword evidence="7" id="KW-0998">Cell outer membrane</keyword>
<accession>V4P2C8</accession>
<name>V4P2C8_9CAUL</name>
<dbReference type="eggNOG" id="COG4771">
    <property type="taxonomic scope" value="Bacteria"/>
</dbReference>
<keyword evidence="2" id="KW-0813">Transport</keyword>
<sequence length="243" mass="27231">MKLSYSRRVDPPGIFSYDPGYWTSTSELRYSGNPDLKSPKTDSLEVQYVYALKDINFESSIFSRTTHDFLTRRSFVASDGVIVIQPVNEGQSRSSGGEITLKASASPKLKYSLNLTLLRNEIPMYAGSIRDYVTMNGNLLLEYERGARGKLKGDVYQLKLNYTGRSYNPQGYTAAYHALNLTWQHPITPKLTLVMDGIDVTNGATSVQVVDTPALRYRTRQTAFGPYLRVGLAYKFAGNQEAH</sequence>
<keyword evidence="10" id="KW-1185">Reference proteome</keyword>
<keyword evidence="4" id="KW-0812">Transmembrane</keyword>
<dbReference type="PANTHER" id="PTHR30069">
    <property type="entry name" value="TONB-DEPENDENT OUTER MEMBRANE RECEPTOR"/>
    <property type="match status" value="1"/>
</dbReference>
<dbReference type="Proteomes" id="UP000017837">
    <property type="component" value="Unassembled WGS sequence"/>
</dbReference>
<keyword evidence="5" id="KW-0732">Signal</keyword>
<evidence type="ECO:0000259" key="8">
    <source>
        <dbReference type="Pfam" id="PF14905"/>
    </source>
</evidence>
<dbReference type="InterPro" id="IPR039426">
    <property type="entry name" value="TonB-dep_rcpt-like"/>
</dbReference>
<dbReference type="PANTHER" id="PTHR30069:SF29">
    <property type="entry name" value="HEMOGLOBIN AND HEMOGLOBIN-HAPTOGLOBIN-BINDING PROTEIN 1-RELATED"/>
    <property type="match status" value="1"/>
</dbReference>
<proteinExistence type="predicted"/>